<proteinExistence type="predicted"/>
<keyword evidence="3" id="KW-1185">Reference proteome</keyword>
<organism evidence="2 3">
    <name type="scientific">Tuber aestivum</name>
    <name type="common">summer truffle</name>
    <dbReference type="NCBI Taxonomy" id="59557"/>
    <lineage>
        <taxon>Eukaryota</taxon>
        <taxon>Fungi</taxon>
        <taxon>Dikarya</taxon>
        <taxon>Ascomycota</taxon>
        <taxon>Pezizomycotina</taxon>
        <taxon>Pezizomycetes</taxon>
        <taxon>Pezizales</taxon>
        <taxon>Tuberaceae</taxon>
        <taxon>Tuber</taxon>
    </lineage>
</organism>
<dbReference type="PANTHER" id="PTHR12271:SF40">
    <property type="entry name" value="POLY(A) RNA POLYMERASE GLD2"/>
    <property type="match status" value="1"/>
</dbReference>
<dbReference type="EMBL" id="LN891158">
    <property type="protein sequence ID" value="CUS07941.1"/>
    <property type="molecule type" value="Genomic_DNA"/>
</dbReference>
<evidence type="ECO:0008006" key="4">
    <source>
        <dbReference type="Google" id="ProtNLM"/>
    </source>
</evidence>
<dbReference type="GO" id="GO:0031123">
    <property type="term" value="P:RNA 3'-end processing"/>
    <property type="evidence" value="ECO:0007669"/>
    <property type="project" value="TreeGrafter"/>
</dbReference>
<dbReference type="Proteomes" id="UP001412239">
    <property type="component" value="Unassembled WGS sequence"/>
</dbReference>
<accession>A0A292PMD0</accession>
<evidence type="ECO:0000256" key="1">
    <source>
        <dbReference type="SAM" id="MobiDB-lite"/>
    </source>
</evidence>
<protein>
    <recommendedName>
        <fullName evidence="4">Polynucleotide adenylyltransferase</fullName>
    </recommendedName>
</protein>
<dbReference type="SUPFAM" id="SSF81631">
    <property type="entry name" value="PAP/OAS1 substrate-binding domain"/>
    <property type="match status" value="1"/>
</dbReference>
<evidence type="ECO:0000313" key="2">
    <source>
        <dbReference type="EMBL" id="CUS07941.1"/>
    </source>
</evidence>
<dbReference type="InterPro" id="IPR043519">
    <property type="entry name" value="NT_sf"/>
</dbReference>
<name>A0A292PMD0_9PEZI</name>
<dbReference type="GO" id="GO:0050265">
    <property type="term" value="F:RNA uridylyltransferase activity"/>
    <property type="evidence" value="ECO:0007669"/>
    <property type="project" value="TreeGrafter"/>
</dbReference>
<dbReference type="PANTHER" id="PTHR12271">
    <property type="entry name" value="POLY A POLYMERASE CID PAP -RELATED"/>
    <property type="match status" value="1"/>
</dbReference>
<dbReference type="Gene3D" id="1.10.1410.10">
    <property type="match status" value="1"/>
</dbReference>
<sequence length="165" mass="18336">MKLALKATGENSFDLICDMGFNQDLGVHNTRTPQTHSRCDPRVKEMVLFIKWWAKRRHINSPYRGTVSSYGYVLMIIHFLINVVDPPVLIKRQNIGIPEDAPPDQIFVEGGEGSIMFGMLKISKIFPRPRTKCLSASSDIASSNTIHIGSNGEERSSSSGPNAAY</sequence>
<dbReference type="Gene3D" id="3.30.460.10">
    <property type="entry name" value="Beta Polymerase, domain 2"/>
    <property type="match status" value="1"/>
</dbReference>
<reference evidence="2" key="1">
    <citation type="submission" date="2015-10" db="EMBL/GenBank/DDBJ databases">
        <authorList>
            <person name="Regsiter A."/>
            <person name="william w."/>
        </authorList>
    </citation>
    <scope>NUCLEOTIDE SEQUENCE</scope>
    <source>
        <strain evidence="2">Montdore</strain>
    </source>
</reference>
<evidence type="ECO:0000313" key="3">
    <source>
        <dbReference type="Proteomes" id="UP001412239"/>
    </source>
</evidence>
<feature type="region of interest" description="Disordered" evidence="1">
    <location>
        <begin position="145"/>
        <end position="165"/>
    </location>
</feature>
<gene>
    <name evidence="2" type="ORF">GSTUAT00007960001</name>
</gene>
<dbReference type="AlphaFoldDB" id="A0A292PMD0"/>